<name>A0A0J6WTY6_9FIRM</name>
<dbReference type="InterPro" id="IPR013096">
    <property type="entry name" value="Cupin_2"/>
</dbReference>
<organism evidence="3 4">
    <name type="scientific">Megasphaera cerevisiae DSM 20462</name>
    <dbReference type="NCBI Taxonomy" id="1122219"/>
    <lineage>
        <taxon>Bacteria</taxon>
        <taxon>Bacillati</taxon>
        <taxon>Bacillota</taxon>
        <taxon>Negativicutes</taxon>
        <taxon>Veillonellales</taxon>
        <taxon>Veillonellaceae</taxon>
        <taxon>Megasphaera</taxon>
    </lineage>
</organism>
<dbReference type="Gene3D" id="2.60.120.10">
    <property type="entry name" value="Jelly Rolls"/>
    <property type="match status" value="1"/>
</dbReference>
<keyword evidence="4" id="KW-1185">Reference proteome</keyword>
<dbReference type="EMBL" id="LEKT01000053">
    <property type="protein sequence ID" value="KMO85633.1"/>
    <property type="molecule type" value="Genomic_DNA"/>
</dbReference>
<evidence type="ECO:0000313" key="4">
    <source>
        <dbReference type="Proteomes" id="UP000036503"/>
    </source>
</evidence>
<dbReference type="Pfam" id="PF07883">
    <property type="entry name" value="Cupin_2"/>
    <property type="match status" value="1"/>
</dbReference>
<dbReference type="CDD" id="cd02209">
    <property type="entry name" value="cupin_XRE_C"/>
    <property type="match status" value="1"/>
</dbReference>
<sequence length="182" mass="20295">MDLASQIGQKIRNCRIEKKMTVKDLAAQAQITASMLSQIEHGQATPSLNTIRLLSIALDRPIYRFFLNDPDIQHDIVRKTNRKQIIDQGIHYEILTPDMNGAIEMMQLTLPAGSVSCQTPLGHKGEEVALIQEGAVELTLGTEICLLHAGDSVRIKNEIKHKWSNTSQQRVIILFAVTPPSF</sequence>
<dbReference type="PROSITE" id="PS50943">
    <property type="entry name" value="HTH_CROC1"/>
    <property type="match status" value="1"/>
</dbReference>
<keyword evidence="1" id="KW-0238">DNA-binding</keyword>
<dbReference type="PANTHER" id="PTHR46797">
    <property type="entry name" value="HTH-TYPE TRANSCRIPTIONAL REGULATOR"/>
    <property type="match status" value="1"/>
</dbReference>
<comment type="caution">
    <text evidence="3">The sequence shown here is derived from an EMBL/GenBank/DDBJ whole genome shotgun (WGS) entry which is preliminary data.</text>
</comment>
<evidence type="ECO:0000313" key="3">
    <source>
        <dbReference type="EMBL" id="KMO85633.1"/>
    </source>
</evidence>
<evidence type="ECO:0000259" key="2">
    <source>
        <dbReference type="PROSITE" id="PS50943"/>
    </source>
</evidence>
<dbReference type="Proteomes" id="UP000036503">
    <property type="component" value="Unassembled WGS sequence"/>
</dbReference>
<dbReference type="STRING" id="39029.BSR42_00090"/>
<dbReference type="RefSeq" id="WP_048515193.1">
    <property type="nucleotide sequence ID" value="NZ_FUXD01000038.1"/>
</dbReference>
<dbReference type="GO" id="GO:0003677">
    <property type="term" value="F:DNA binding"/>
    <property type="evidence" value="ECO:0007669"/>
    <property type="project" value="UniProtKB-KW"/>
</dbReference>
<dbReference type="OrthoDB" id="9814553at2"/>
<dbReference type="SMART" id="SM00530">
    <property type="entry name" value="HTH_XRE"/>
    <property type="match status" value="1"/>
</dbReference>
<proteinExistence type="predicted"/>
<dbReference type="Pfam" id="PF01381">
    <property type="entry name" value="HTH_3"/>
    <property type="match status" value="1"/>
</dbReference>
<gene>
    <name evidence="3" type="ORF">AB840_12575</name>
</gene>
<dbReference type="InterPro" id="IPR014710">
    <property type="entry name" value="RmlC-like_jellyroll"/>
</dbReference>
<accession>A0A0J6WTY6</accession>
<evidence type="ECO:0000256" key="1">
    <source>
        <dbReference type="ARBA" id="ARBA00023125"/>
    </source>
</evidence>
<dbReference type="InParanoid" id="A0A0J6WTY6"/>
<dbReference type="PATRIC" id="fig|1122219.3.peg.2593"/>
<feature type="domain" description="HTH cro/C1-type" evidence="2">
    <location>
        <begin position="11"/>
        <end position="65"/>
    </location>
</feature>
<dbReference type="InterPro" id="IPR011051">
    <property type="entry name" value="RmlC_Cupin_sf"/>
</dbReference>
<dbReference type="GO" id="GO:0005829">
    <property type="term" value="C:cytosol"/>
    <property type="evidence" value="ECO:0007669"/>
    <property type="project" value="TreeGrafter"/>
</dbReference>
<dbReference type="InterPro" id="IPR001387">
    <property type="entry name" value="Cro/C1-type_HTH"/>
</dbReference>
<dbReference type="InterPro" id="IPR010982">
    <property type="entry name" value="Lambda_DNA-bd_dom_sf"/>
</dbReference>
<dbReference type="PANTHER" id="PTHR46797:SF19">
    <property type="entry name" value="BLL2473 PROTEIN"/>
    <property type="match status" value="1"/>
</dbReference>
<dbReference type="AlphaFoldDB" id="A0A0J6WTY6"/>
<dbReference type="InterPro" id="IPR050807">
    <property type="entry name" value="TransReg_Diox_bact_type"/>
</dbReference>
<reference evidence="3 4" key="1">
    <citation type="submission" date="2015-06" db="EMBL/GenBank/DDBJ databases">
        <title>Draft genome sequence of beer spoilage bacterium Megasphaera cerevisiae type strain 20462.</title>
        <authorList>
            <person name="Kutumbaka K."/>
            <person name="Pasmowitz J."/>
            <person name="Mategko J."/>
            <person name="Reyes D."/>
            <person name="Friedrich A."/>
            <person name="Han S."/>
            <person name="Martens-Habbena W."/>
            <person name="Neal-McKinney J."/>
            <person name="Janagama H.K."/>
            <person name="Nadala C."/>
            <person name="Samadpour M."/>
        </authorList>
    </citation>
    <scope>NUCLEOTIDE SEQUENCE [LARGE SCALE GENOMIC DNA]</scope>
    <source>
        <strain evidence="3 4">DSM 20462</strain>
    </source>
</reference>
<dbReference type="GO" id="GO:0003700">
    <property type="term" value="F:DNA-binding transcription factor activity"/>
    <property type="evidence" value="ECO:0007669"/>
    <property type="project" value="TreeGrafter"/>
</dbReference>
<dbReference type="SUPFAM" id="SSF47413">
    <property type="entry name" value="lambda repressor-like DNA-binding domains"/>
    <property type="match status" value="1"/>
</dbReference>
<dbReference type="Gene3D" id="1.10.260.40">
    <property type="entry name" value="lambda repressor-like DNA-binding domains"/>
    <property type="match status" value="1"/>
</dbReference>
<protein>
    <recommendedName>
        <fullName evidence="2">HTH cro/C1-type domain-containing protein</fullName>
    </recommendedName>
</protein>
<dbReference type="CDD" id="cd00093">
    <property type="entry name" value="HTH_XRE"/>
    <property type="match status" value="1"/>
</dbReference>
<dbReference type="SUPFAM" id="SSF51182">
    <property type="entry name" value="RmlC-like cupins"/>
    <property type="match status" value="1"/>
</dbReference>